<dbReference type="InterPro" id="IPR009721">
    <property type="entry name" value="O-acyltransferase_WSD1_C"/>
</dbReference>
<evidence type="ECO:0000256" key="9">
    <source>
        <dbReference type="ARBA" id="ARBA00023315"/>
    </source>
</evidence>
<comment type="catalytic activity">
    <reaction evidence="10">
        <text>an acyl-CoA + a 1,2-diacyl-sn-glycerol = a triacyl-sn-glycerol + CoA</text>
        <dbReference type="Rhea" id="RHEA:10868"/>
        <dbReference type="ChEBI" id="CHEBI:17815"/>
        <dbReference type="ChEBI" id="CHEBI:57287"/>
        <dbReference type="ChEBI" id="CHEBI:58342"/>
        <dbReference type="ChEBI" id="CHEBI:64615"/>
        <dbReference type="EC" id="2.3.1.20"/>
    </reaction>
</comment>
<proteinExistence type="inferred from homology"/>
<evidence type="ECO:0000256" key="7">
    <source>
        <dbReference type="ARBA" id="ARBA00022798"/>
    </source>
</evidence>
<comment type="similarity">
    <text evidence="3">Belongs to the long-chain O-acyltransferase family.</text>
</comment>
<dbReference type="SUPFAM" id="SSF52777">
    <property type="entry name" value="CoA-dependent acyltransferases"/>
    <property type="match status" value="1"/>
</dbReference>
<evidence type="ECO:0000256" key="10">
    <source>
        <dbReference type="ARBA" id="ARBA00048109"/>
    </source>
</evidence>
<keyword evidence="6 11" id="KW-0808">Transferase</keyword>
<evidence type="ECO:0000313" key="12">
    <source>
        <dbReference type="Proteomes" id="UP000192801"/>
    </source>
</evidence>
<dbReference type="PANTHER" id="PTHR31650:SF1">
    <property type="entry name" value="WAX ESTER SYNTHASE_DIACYLGLYCEROL ACYLTRANSFERASE 4-RELATED"/>
    <property type="match status" value="1"/>
</dbReference>
<dbReference type="GO" id="GO:0019432">
    <property type="term" value="P:triglyceride biosynthetic process"/>
    <property type="evidence" value="ECO:0007669"/>
    <property type="project" value="UniProtKB-UniPathway"/>
</dbReference>
<organism evidence="11 12">
    <name type="scientific">Mycolicibacterium insubricum</name>
    <dbReference type="NCBI Taxonomy" id="444597"/>
    <lineage>
        <taxon>Bacteria</taxon>
        <taxon>Bacillati</taxon>
        <taxon>Actinomycetota</taxon>
        <taxon>Actinomycetes</taxon>
        <taxon>Mycobacteriales</taxon>
        <taxon>Mycobacteriaceae</taxon>
        <taxon>Mycolicibacterium</taxon>
    </lineage>
</organism>
<name>A0A1X0DGF4_9MYCO</name>
<gene>
    <name evidence="11" type="ORF">BST26_09475</name>
</gene>
<dbReference type="UniPathway" id="UPA00282"/>
<dbReference type="GO" id="GO:0004144">
    <property type="term" value="F:diacylglycerol O-acyltransferase activity"/>
    <property type="evidence" value="ECO:0007669"/>
    <property type="project" value="UniProtKB-EC"/>
</dbReference>
<evidence type="ECO:0000256" key="4">
    <source>
        <dbReference type="ARBA" id="ARBA00013244"/>
    </source>
</evidence>
<dbReference type="Pfam" id="PF03007">
    <property type="entry name" value="WS_DGAT_cat"/>
    <property type="match status" value="1"/>
</dbReference>
<evidence type="ECO:0000313" key="11">
    <source>
        <dbReference type="EMBL" id="ORA70910.1"/>
    </source>
</evidence>
<dbReference type="GO" id="GO:0071731">
    <property type="term" value="P:response to nitric oxide"/>
    <property type="evidence" value="ECO:0007669"/>
    <property type="project" value="TreeGrafter"/>
</dbReference>
<dbReference type="GO" id="GO:0001666">
    <property type="term" value="P:response to hypoxia"/>
    <property type="evidence" value="ECO:0007669"/>
    <property type="project" value="TreeGrafter"/>
</dbReference>
<keyword evidence="9 11" id="KW-0012">Acyltransferase</keyword>
<dbReference type="Pfam" id="PF06974">
    <property type="entry name" value="WS_DGAT_C"/>
    <property type="match status" value="1"/>
</dbReference>
<evidence type="ECO:0000256" key="5">
    <source>
        <dbReference type="ARBA" id="ARBA00022516"/>
    </source>
</evidence>
<dbReference type="RefSeq" id="WP_234805820.1">
    <property type="nucleotide sequence ID" value="NZ_AP022618.1"/>
</dbReference>
<comment type="caution">
    <text evidence="11">The sequence shown here is derived from an EMBL/GenBank/DDBJ whole genome shotgun (WGS) entry which is preliminary data.</text>
</comment>
<keyword evidence="12" id="KW-1185">Reference proteome</keyword>
<dbReference type="InterPro" id="IPR004255">
    <property type="entry name" value="O-acyltransferase_WSD1_N"/>
</dbReference>
<accession>A0A1X0DGF4</accession>
<reference evidence="11 12" key="1">
    <citation type="submission" date="2016-12" db="EMBL/GenBank/DDBJ databases">
        <title>The new phylogeny of genus Mycobacterium.</title>
        <authorList>
            <person name="Tortoli E."/>
            <person name="Trovato A."/>
            <person name="Cirillo D.M."/>
        </authorList>
    </citation>
    <scope>NUCLEOTIDE SEQUENCE [LARGE SCALE GENOMIC DNA]</scope>
    <source>
        <strain evidence="11 12">DSM 45130</strain>
    </source>
</reference>
<comment type="pathway">
    <text evidence="1">Glycerolipid metabolism; triacylglycerol biosynthesis.</text>
</comment>
<keyword evidence="5" id="KW-0444">Lipid biosynthesis</keyword>
<dbReference type="InterPro" id="IPR045034">
    <property type="entry name" value="O-acyltransferase_WSD1-like"/>
</dbReference>
<sequence>MAEIDGKRRFMRSSDAFTWAMEADPRLRSTIVTLVVTEQSPDWDAVVHRFDLLTRTVPSFRWRVLESPPPAPPRWETDPDFDLNFHVRRLSAGPDGMAGVLQMCRVAAMESFDLARPLWQVDMIDGLPGGAAAMIVKLHHALTDGIGGVQLAMTLFELAPEGHRPELPDVPSLRQPTRWDDLRDGVRYNSKLARRLATGAVRTAPRAFGALVRNPVSAVREAAATGASVYRTVRPVTKTGSELMTERSLVRAVSTHTVSLPRLRSAAHAVDVALNDAFVAGVAGGLRRYHERHGVSVDELHLTMPISLRTDDDRPGGNRITLQRFDIPVGEADPALRMTEIHRRVAQVRAERSLPLTQLIAGALNLLPRFVLGEVLLHVDVLASDVPGVPVPVYLGGAAVTEQYAFGPTIGSAVNVTLLSYVDTCAFGVDVDTAAIPDPEVFHACLVEGFDEVLALGNPPA</sequence>
<dbReference type="InterPro" id="IPR023213">
    <property type="entry name" value="CAT-like_dom_sf"/>
</dbReference>
<dbReference type="PANTHER" id="PTHR31650">
    <property type="entry name" value="O-ACYLTRANSFERASE (WSD1-LIKE) FAMILY PROTEIN"/>
    <property type="match status" value="1"/>
</dbReference>
<dbReference type="GO" id="GO:0051701">
    <property type="term" value="P:biological process involved in interaction with host"/>
    <property type="evidence" value="ECO:0007669"/>
    <property type="project" value="TreeGrafter"/>
</dbReference>
<dbReference type="GO" id="GO:0006071">
    <property type="term" value="P:glycerol metabolic process"/>
    <property type="evidence" value="ECO:0007669"/>
    <property type="project" value="UniProtKB-KW"/>
</dbReference>
<keyword evidence="8" id="KW-0443">Lipid metabolism</keyword>
<dbReference type="AlphaFoldDB" id="A0A1X0DGF4"/>
<dbReference type="GO" id="GO:0005886">
    <property type="term" value="C:plasma membrane"/>
    <property type="evidence" value="ECO:0007669"/>
    <property type="project" value="TreeGrafter"/>
</dbReference>
<evidence type="ECO:0000256" key="1">
    <source>
        <dbReference type="ARBA" id="ARBA00004771"/>
    </source>
</evidence>
<comment type="pathway">
    <text evidence="2">Lipid metabolism.</text>
</comment>
<dbReference type="Proteomes" id="UP000192801">
    <property type="component" value="Unassembled WGS sequence"/>
</dbReference>
<protein>
    <recommendedName>
        <fullName evidence="4">diacylglycerol O-acyltransferase</fullName>
        <ecNumber evidence="4">2.3.1.20</ecNumber>
    </recommendedName>
</protein>
<evidence type="ECO:0000256" key="8">
    <source>
        <dbReference type="ARBA" id="ARBA00023098"/>
    </source>
</evidence>
<evidence type="ECO:0000256" key="2">
    <source>
        <dbReference type="ARBA" id="ARBA00005189"/>
    </source>
</evidence>
<dbReference type="Gene3D" id="3.30.559.10">
    <property type="entry name" value="Chloramphenicol acetyltransferase-like domain"/>
    <property type="match status" value="1"/>
</dbReference>
<evidence type="ECO:0000256" key="3">
    <source>
        <dbReference type="ARBA" id="ARBA00009587"/>
    </source>
</evidence>
<dbReference type="STRING" id="444597.BST26_09475"/>
<dbReference type="EMBL" id="MVHS01000017">
    <property type="protein sequence ID" value="ORA70910.1"/>
    <property type="molecule type" value="Genomic_DNA"/>
</dbReference>
<evidence type="ECO:0000256" key="6">
    <source>
        <dbReference type="ARBA" id="ARBA00022679"/>
    </source>
</evidence>
<keyword evidence="7" id="KW-0319">Glycerol metabolism</keyword>
<dbReference type="EC" id="2.3.1.20" evidence="4"/>